<dbReference type="InParanoid" id="E9HLP1"/>
<dbReference type="EMBL" id="GL732680">
    <property type="protein sequence ID" value="EFX67341.1"/>
    <property type="molecule type" value="Genomic_DNA"/>
</dbReference>
<feature type="region of interest" description="Disordered" evidence="1">
    <location>
        <begin position="60"/>
        <end position="100"/>
    </location>
</feature>
<evidence type="ECO:0000256" key="1">
    <source>
        <dbReference type="SAM" id="MobiDB-lite"/>
    </source>
</evidence>
<name>E9HLP1_DAPPU</name>
<evidence type="ECO:0000313" key="3">
    <source>
        <dbReference type="Proteomes" id="UP000000305"/>
    </source>
</evidence>
<reference evidence="2 3" key="1">
    <citation type="journal article" date="2011" name="Science">
        <title>The ecoresponsive genome of Daphnia pulex.</title>
        <authorList>
            <person name="Colbourne J.K."/>
            <person name="Pfrender M.E."/>
            <person name="Gilbert D."/>
            <person name="Thomas W.K."/>
            <person name="Tucker A."/>
            <person name="Oakley T.H."/>
            <person name="Tokishita S."/>
            <person name="Aerts A."/>
            <person name="Arnold G.J."/>
            <person name="Basu M.K."/>
            <person name="Bauer D.J."/>
            <person name="Caceres C.E."/>
            <person name="Carmel L."/>
            <person name="Casola C."/>
            <person name="Choi J.H."/>
            <person name="Detter J.C."/>
            <person name="Dong Q."/>
            <person name="Dusheyko S."/>
            <person name="Eads B.D."/>
            <person name="Frohlich T."/>
            <person name="Geiler-Samerotte K.A."/>
            <person name="Gerlach D."/>
            <person name="Hatcher P."/>
            <person name="Jogdeo S."/>
            <person name="Krijgsveld J."/>
            <person name="Kriventseva E.V."/>
            <person name="Kultz D."/>
            <person name="Laforsch C."/>
            <person name="Lindquist E."/>
            <person name="Lopez J."/>
            <person name="Manak J.R."/>
            <person name="Muller J."/>
            <person name="Pangilinan J."/>
            <person name="Patwardhan R.P."/>
            <person name="Pitluck S."/>
            <person name="Pritham E.J."/>
            <person name="Rechtsteiner A."/>
            <person name="Rho M."/>
            <person name="Rogozin I.B."/>
            <person name="Sakarya O."/>
            <person name="Salamov A."/>
            <person name="Schaack S."/>
            <person name="Shapiro H."/>
            <person name="Shiga Y."/>
            <person name="Skalitzky C."/>
            <person name="Smith Z."/>
            <person name="Souvorov A."/>
            <person name="Sung W."/>
            <person name="Tang Z."/>
            <person name="Tsuchiya D."/>
            <person name="Tu H."/>
            <person name="Vos H."/>
            <person name="Wang M."/>
            <person name="Wolf Y.I."/>
            <person name="Yamagata H."/>
            <person name="Yamada T."/>
            <person name="Ye Y."/>
            <person name="Shaw J.R."/>
            <person name="Andrews J."/>
            <person name="Crease T.J."/>
            <person name="Tang H."/>
            <person name="Lucas S.M."/>
            <person name="Robertson H.M."/>
            <person name="Bork P."/>
            <person name="Koonin E.V."/>
            <person name="Zdobnov E.M."/>
            <person name="Grigoriev I.V."/>
            <person name="Lynch M."/>
            <person name="Boore J.L."/>
        </authorList>
    </citation>
    <scope>NUCLEOTIDE SEQUENCE [LARGE SCALE GENOMIC DNA]</scope>
</reference>
<accession>E9HLP1</accession>
<organism evidence="2 3">
    <name type="scientific">Daphnia pulex</name>
    <name type="common">Water flea</name>
    <dbReference type="NCBI Taxonomy" id="6669"/>
    <lineage>
        <taxon>Eukaryota</taxon>
        <taxon>Metazoa</taxon>
        <taxon>Ecdysozoa</taxon>
        <taxon>Arthropoda</taxon>
        <taxon>Crustacea</taxon>
        <taxon>Branchiopoda</taxon>
        <taxon>Diplostraca</taxon>
        <taxon>Cladocera</taxon>
        <taxon>Anomopoda</taxon>
        <taxon>Daphniidae</taxon>
        <taxon>Daphnia</taxon>
    </lineage>
</organism>
<proteinExistence type="predicted"/>
<feature type="compositionally biased region" description="Low complexity" evidence="1">
    <location>
        <begin position="83"/>
        <end position="93"/>
    </location>
</feature>
<dbReference type="HOGENOM" id="CLU_2308812_0_0_1"/>
<sequence>MTFSKSVTNCSAGSPSLPCTATTVAGLTIEYVGPAGTNAKWPAGTELGEPTEAWVIDPARTEVRGPTRTEVKRPAVAEGGGNATLAPPTTALASKQLWTP</sequence>
<dbReference type="Proteomes" id="UP000000305">
    <property type="component" value="Unassembled WGS sequence"/>
</dbReference>
<feature type="compositionally biased region" description="Basic and acidic residues" evidence="1">
    <location>
        <begin position="60"/>
        <end position="75"/>
    </location>
</feature>
<dbReference type="KEGG" id="dpx:DAPPUDRAFT_115521"/>
<evidence type="ECO:0000313" key="2">
    <source>
        <dbReference type="EMBL" id="EFX67341.1"/>
    </source>
</evidence>
<protein>
    <submittedName>
        <fullName evidence="2">Uncharacterized protein</fullName>
    </submittedName>
</protein>
<keyword evidence="3" id="KW-1185">Reference proteome</keyword>
<gene>
    <name evidence="2" type="ORF">DAPPUDRAFT_115521</name>
</gene>
<dbReference type="AlphaFoldDB" id="E9HLP1"/>